<name>A0A1A6GCW9_NEOLE</name>
<dbReference type="PANTHER" id="PTHR22826">
    <property type="entry name" value="RHO GUANINE EXCHANGE FACTOR-RELATED"/>
    <property type="match status" value="1"/>
</dbReference>
<gene>
    <name evidence="3" type="ORF">A6R68_07756</name>
</gene>
<dbReference type="InterPro" id="IPR051336">
    <property type="entry name" value="RhoGEF_Guanine_NuclExch_SF"/>
</dbReference>
<feature type="non-terminal residue" evidence="3">
    <location>
        <position position="82"/>
    </location>
</feature>
<dbReference type="PANTHER" id="PTHR22826:SF106">
    <property type="entry name" value="TRIO, ISOFORM A"/>
    <property type="match status" value="1"/>
</dbReference>
<protein>
    <recommendedName>
        <fullName evidence="2">DH domain-containing protein</fullName>
    </recommendedName>
</protein>
<reference evidence="3 4" key="1">
    <citation type="submission" date="2016-06" db="EMBL/GenBank/DDBJ databases">
        <title>The Draft Genome Sequence and Annotation of the Desert Woodrat Neotoma lepida.</title>
        <authorList>
            <person name="Campbell M."/>
            <person name="Oakeson K.F."/>
            <person name="Yandell M."/>
            <person name="Halpert J.R."/>
            <person name="Dearing D."/>
        </authorList>
    </citation>
    <scope>NUCLEOTIDE SEQUENCE [LARGE SCALE GENOMIC DNA]</scope>
    <source>
        <strain evidence="3">417</strain>
        <tissue evidence="3">Liver</tissue>
    </source>
</reference>
<dbReference type="InterPro" id="IPR000219">
    <property type="entry name" value="DH_dom"/>
</dbReference>
<evidence type="ECO:0000313" key="4">
    <source>
        <dbReference type="Proteomes" id="UP000092124"/>
    </source>
</evidence>
<keyword evidence="4" id="KW-1185">Reference proteome</keyword>
<dbReference type="GO" id="GO:0005737">
    <property type="term" value="C:cytoplasm"/>
    <property type="evidence" value="ECO:0007669"/>
    <property type="project" value="TreeGrafter"/>
</dbReference>
<organism evidence="3 4">
    <name type="scientific">Neotoma lepida</name>
    <name type="common">Desert woodrat</name>
    <dbReference type="NCBI Taxonomy" id="56216"/>
    <lineage>
        <taxon>Eukaryota</taxon>
        <taxon>Metazoa</taxon>
        <taxon>Chordata</taxon>
        <taxon>Craniata</taxon>
        <taxon>Vertebrata</taxon>
        <taxon>Euteleostomi</taxon>
        <taxon>Mammalia</taxon>
        <taxon>Eutheria</taxon>
        <taxon>Euarchontoglires</taxon>
        <taxon>Glires</taxon>
        <taxon>Rodentia</taxon>
        <taxon>Myomorpha</taxon>
        <taxon>Muroidea</taxon>
        <taxon>Cricetidae</taxon>
        <taxon>Neotominae</taxon>
        <taxon>Neotoma</taxon>
    </lineage>
</organism>
<dbReference type="STRING" id="56216.A0A1A6GCW9"/>
<keyword evidence="1" id="KW-0344">Guanine-nucleotide releasing factor</keyword>
<evidence type="ECO:0000256" key="1">
    <source>
        <dbReference type="ARBA" id="ARBA00022658"/>
    </source>
</evidence>
<dbReference type="AlphaFoldDB" id="A0A1A6GCW9"/>
<comment type="caution">
    <text evidence="3">The sequence shown here is derived from an EMBL/GenBank/DDBJ whole genome shotgun (WGS) entry which is preliminary data.</text>
</comment>
<evidence type="ECO:0000313" key="3">
    <source>
        <dbReference type="EMBL" id="OBS63704.1"/>
    </source>
</evidence>
<dbReference type="GO" id="GO:0019898">
    <property type="term" value="C:extrinsic component of membrane"/>
    <property type="evidence" value="ECO:0007669"/>
    <property type="project" value="TreeGrafter"/>
</dbReference>
<dbReference type="SUPFAM" id="SSF48065">
    <property type="entry name" value="DBL homology domain (DH-domain)"/>
    <property type="match status" value="1"/>
</dbReference>
<dbReference type="PROSITE" id="PS50010">
    <property type="entry name" value="DH_2"/>
    <property type="match status" value="1"/>
</dbReference>
<dbReference type="GO" id="GO:0005085">
    <property type="term" value="F:guanyl-nucleotide exchange factor activity"/>
    <property type="evidence" value="ECO:0007669"/>
    <property type="project" value="UniProtKB-KW"/>
</dbReference>
<dbReference type="EMBL" id="LZPO01098695">
    <property type="protein sequence ID" value="OBS63704.1"/>
    <property type="molecule type" value="Genomic_DNA"/>
</dbReference>
<accession>A0A1A6GCW9</accession>
<sequence>MEKGWRASDQDESDSGQGRAFLVKFIMAELLQTEKAYVRDLHECLETYLWEMTSGVEEIPPGILNKEHIIFGNIQEIYDFHN</sequence>
<dbReference type="InterPro" id="IPR035899">
    <property type="entry name" value="DBL_dom_sf"/>
</dbReference>
<dbReference type="Gene3D" id="1.20.900.10">
    <property type="entry name" value="Dbl homology (DH) domain"/>
    <property type="match status" value="1"/>
</dbReference>
<feature type="domain" description="DH" evidence="2">
    <location>
        <begin position="22"/>
        <end position="82"/>
    </location>
</feature>
<dbReference type="Pfam" id="PF00621">
    <property type="entry name" value="RhoGEF"/>
    <property type="match status" value="1"/>
</dbReference>
<dbReference type="Proteomes" id="UP000092124">
    <property type="component" value="Unassembled WGS sequence"/>
</dbReference>
<dbReference type="GO" id="GO:0007411">
    <property type="term" value="P:axon guidance"/>
    <property type="evidence" value="ECO:0007669"/>
    <property type="project" value="TreeGrafter"/>
</dbReference>
<dbReference type="OrthoDB" id="10256089at2759"/>
<proteinExistence type="predicted"/>
<evidence type="ECO:0000259" key="2">
    <source>
        <dbReference type="PROSITE" id="PS50010"/>
    </source>
</evidence>